<dbReference type="AlphaFoldDB" id="A0A9Q1HWK5"/>
<keyword evidence="5 7" id="KW-0472">Membrane</keyword>
<evidence type="ECO:0000256" key="7">
    <source>
        <dbReference type="SAM" id="Phobius"/>
    </source>
</evidence>
<feature type="region of interest" description="Disordered" evidence="6">
    <location>
        <begin position="1"/>
        <end position="44"/>
    </location>
</feature>
<feature type="compositionally biased region" description="Polar residues" evidence="6">
    <location>
        <begin position="19"/>
        <end position="32"/>
    </location>
</feature>
<evidence type="ECO:0000313" key="9">
    <source>
        <dbReference type="Proteomes" id="UP001152803"/>
    </source>
</evidence>
<sequence length="289" mass="31444">MFQAEPNHEDPSRREESGHVQTENSGIGSASNQRRRGPATMPLSMTKGDGFTVYTVTSDPGSKLPLLCQVFTSLCCSPVCMVSGRLRKLMAGPQSALATVQIMAGLLTLGLGAVLLSVYNGPYYIRHVRPPYWSGGIFIVSGIFCLFAERFSSPCLVCTTVAVNLVSAVIAVAAIVLYSVDDGPRLADVCLTFDPTVRSHYDRPYDVTRSPEQRNISESNFRLCQMYRSATAPVVFGVKVLLVAFAALQFCINISEAVLAIKAMKKNKREQDPDVQQPLMEEVTANPVA</sequence>
<evidence type="ECO:0000256" key="3">
    <source>
        <dbReference type="ARBA" id="ARBA00022692"/>
    </source>
</evidence>
<accession>A0A9Q1HWK5</accession>
<feature type="transmembrane region" description="Helical" evidence="7">
    <location>
        <begin position="96"/>
        <end position="119"/>
    </location>
</feature>
<keyword evidence="3 7" id="KW-0812">Transmembrane</keyword>
<feature type="compositionally biased region" description="Basic and acidic residues" evidence="6">
    <location>
        <begin position="1"/>
        <end position="18"/>
    </location>
</feature>
<dbReference type="InterPro" id="IPR007237">
    <property type="entry name" value="CD20-like"/>
</dbReference>
<reference evidence="8" key="1">
    <citation type="journal article" date="2023" name="Science">
        <title>Genome structures resolve the early diversification of teleost fishes.</title>
        <authorList>
            <person name="Parey E."/>
            <person name="Louis A."/>
            <person name="Montfort J."/>
            <person name="Bouchez O."/>
            <person name="Roques C."/>
            <person name="Iampietro C."/>
            <person name="Lluch J."/>
            <person name="Castinel A."/>
            <person name="Donnadieu C."/>
            <person name="Desvignes T."/>
            <person name="Floi Bucao C."/>
            <person name="Jouanno E."/>
            <person name="Wen M."/>
            <person name="Mejri S."/>
            <person name="Dirks R."/>
            <person name="Jansen H."/>
            <person name="Henkel C."/>
            <person name="Chen W.J."/>
            <person name="Zahm M."/>
            <person name="Cabau C."/>
            <person name="Klopp C."/>
            <person name="Thompson A.W."/>
            <person name="Robinson-Rechavi M."/>
            <person name="Braasch I."/>
            <person name="Lecointre G."/>
            <person name="Bobe J."/>
            <person name="Postlethwait J.H."/>
            <person name="Berthelot C."/>
            <person name="Roest Crollius H."/>
            <person name="Guiguen Y."/>
        </authorList>
    </citation>
    <scope>NUCLEOTIDE SEQUENCE</scope>
    <source>
        <strain evidence="8">Concon-B</strain>
    </source>
</reference>
<evidence type="ECO:0000256" key="5">
    <source>
        <dbReference type="ARBA" id="ARBA00023136"/>
    </source>
</evidence>
<name>A0A9Q1HWK5_CONCO</name>
<feature type="transmembrane region" description="Helical" evidence="7">
    <location>
        <begin position="131"/>
        <end position="148"/>
    </location>
</feature>
<proteinExistence type="inferred from homology"/>
<dbReference type="OrthoDB" id="8951938at2759"/>
<dbReference type="Pfam" id="PF04103">
    <property type="entry name" value="CD20"/>
    <property type="match status" value="1"/>
</dbReference>
<dbReference type="PANTHER" id="PTHR23320:SF125">
    <property type="entry name" value="TRANSMEMBRANE PROTEIN 176L.1-RELATED"/>
    <property type="match status" value="1"/>
</dbReference>
<comment type="caution">
    <text evidence="8">The sequence shown here is derived from an EMBL/GenBank/DDBJ whole genome shotgun (WGS) entry which is preliminary data.</text>
</comment>
<dbReference type="GO" id="GO:0016020">
    <property type="term" value="C:membrane"/>
    <property type="evidence" value="ECO:0007669"/>
    <property type="project" value="UniProtKB-SubCell"/>
</dbReference>
<evidence type="ECO:0000256" key="2">
    <source>
        <dbReference type="ARBA" id="ARBA00009565"/>
    </source>
</evidence>
<comment type="subcellular location">
    <subcellularLocation>
        <location evidence="1">Membrane</location>
        <topology evidence="1">Multi-pass membrane protein</topology>
    </subcellularLocation>
</comment>
<evidence type="ECO:0000313" key="8">
    <source>
        <dbReference type="EMBL" id="KAJ8267865.1"/>
    </source>
</evidence>
<organism evidence="8 9">
    <name type="scientific">Conger conger</name>
    <name type="common">Conger eel</name>
    <name type="synonym">Muraena conger</name>
    <dbReference type="NCBI Taxonomy" id="82655"/>
    <lineage>
        <taxon>Eukaryota</taxon>
        <taxon>Metazoa</taxon>
        <taxon>Chordata</taxon>
        <taxon>Craniata</taxon>
        <taxon>Vertebrata</taxon>
        <taxon>Euteleostomi</taxon>
        <taxon>Actinopterygii</taxon>
        <taxon>Neopterygii</taxon>
        <taxon>Teleostei</taxon>
        <taxon>Anguilliformes</taxon>
        <taxon>Congridae</taxon>
        <taxon>Conger</taxon>
    </lineage>
</organism>
<dbReference type="Proteomes" id="UP001152803">
    <property type="component" value="Unassembled WGS sequence"/>
</dbReference>
<dbReference type="EMBL" id="JAFJMO010000009">
    <property type="protein sequence ID" value="KAJ8267865.1"/>
    <property type="molecule type" value="Genomic_DNA"/>
</dbReference>
<feature type="transmembrane region" description="Helical" evidence="7">
    <location>
        <begin position="155"/>
        <end position="178"/>
    </location>
</feature>
<keyword evidence="9" id="KW-1185">Reference proteome</keyword>
<evidence type="ECO:0000256" key="1">
    <source>
        <dbReference type="ARBA" id="ARBA00004141"/>
    </source>
</evidence>
<dbReference type="InterPro" id="IPR030417">
    <property type="entry name" value="MS4A"/>
</dbReference>
<gene>
    <name evidence="8" type="ORF">COCON_G00130370</name>
</gene>
<evidence type="ECO:0000256" key="6">
    <source>
        <dbReference type="SAM" id="MobiDB-lite"/>
    </source>
</evidence>
<evidence type="ECO:0000256" key="4">
    <source>
        <dbReference type="ARBA" id="ARBA00022989"/>
    </source>
</evidence>
<protein>
    <submittedName>
        <fullName evidence="8">Uncharacterized protein</fullName>
    </submittedName>
</protein>
<dbReference type="PANTHER" id="PTHR23320">
    <property type="entry name" value="MEMBRANE-SPANNING 4-DOMAINS SUBFAMILY A MS4A -RELATED"/>
    <property type="match status" value="1"/>
</dbReference>
<keyword evidence="4 7" id="KW-1133">Transmembrane helix</keyword>
<feature type="transmembrane region" description="Helical" evidence="7">
    <location>
        <begin position="236"/>
        <end position="261"/>
    </location>
</feature>
<comment type="similarity">
    <text evidence="2">Belongs to the MS4A family.</text>
</comment>
<feature type="region of interest" description="Disordered" evidence="6">
    <location>
        <begin position="270"/>
        <end position="289"/>
    </location>
</feature>